<sequence length="105" mass="10997">MTLFGHLVNGGIRTLGRHMVLRAAVITGTGRPHGGKGGRVRGSGVQGGTGPGRLRWSILVEDLWVQGDGVGAWCGWERGEEGLVVKQRVEGRGGWRISAPSPGGC</sequence>
<proteinExistence type="predicted"/>
<reference evidence="1" key="1">
    <citation type="submission" date="2021-05" db="EMBL/GenBank/DDBJ databases">
        <authorList>
            <person name="Alioto T."/>
            <person name="Alioto T."/>
            <person name="Gomez Garrido J."/>
        </authorList>
    </citation>
    <scope>NUCLEOTIDE SEQUENCE</scope>
</reference>
<accession>A0A8D9EWS6</accession>
<dbReference type="AlphaFoldDB" id="A0A8D9EWS6"/>
<dbReference type="EMBL" id="HBUF01571851">
    <property type="protein sequence ID" value="CAG6766905.1"/>
    <property type="molecule type" value="Transcribed_RNA"/>
</dbReference>
<evidence type="ECO:0000313" key="1">
    <source>
        <dbReference type="EMBL" id="CAG6766905.1"/>
    </source>
</evidence>
<dbReference type="EMBL" id="HBUF01571852">
    <property type="protein sequence ID" value="CAG6766909.1"/>
    <property type="molecule type" value="Transcribed_RNA"/>
</dbReference>
<organism evidence="1">
    <name type="scientific">Cacopsylla melanoneura</name>
    <dbReference type="NCBI Taxonomy" id="428564"/>
    <lineage>
        <taxon>Eukaryota</taxon>
        <taxon>Metazoa</taxon>
        <taxon>Ecdysozoa</taxon>
        <taxon>Arthropoda</taxon>
        <taxon>Hexapoda</taxon>
        <taxon>Insecta</taxon>
        <taxon>Pterygota</taxon>
        <taxon>Neoptera</taxon>
        <taxon>Paraneoptera</taxon>
        <taxon>Hemiptera</taxon>
        <taxon>Sternorrhyncha</taxon>
        <taxon>Psylloidea</taxon>
        <taxon>Psyllidae</taxon>
        <taxon>Psyllinae</taxon>
        <taxon>Cacopsylla</taxon>
    </lineage>
</organism>
<name>A0A8D9EWS6_9HEMI</name>
<protein>
    <submittedName>
        <fullName evidence="1">Uncharacterized protein</fullName>
    </submittedName>
</protein>